<dbReference type="Pfam" id="PF13416">
    <property type="entry name" value="SBP_bac_8"/>
    <property type="match status" value="1"/>
</dbReference>
<keyword evidence="1" id="KW-0732">Signal</keyword>
<dbReference type="InterPro" id="IPR050490">
    <property type="entry name" value="Bact_solute-bd_prot1"/>
</dbReference>
<dbReference type="InterPro" id="IPR006059">
    <property type="entry name" value="SBP"/>
</dbReference>
<proteinExistence type="predicted"/>
<dbReference type="EMBL" id="JAAGOB010000007">
    <property type="protein sequence ID" value="NED96488.1"/>
    <property type="molecule type" value="Genomic_DNA"/>
</dbReference>
<keyword evidence="3" id="KW-1185">Reference proteome</keyword>
<dbReference type="Gene3D" id="3.40.190.10">
    <property type="entry name" value="Periplasmic binding protein-like II"/>
    <property type="match status" value="1"/>
</dbReference>
<reference evidence="2 3" key="1">
    <citation type="submission" date="2020-02" db="EMBL/GenBank/DDBJ databases">
        <authorList>
            <person name="Li X.-J."/>
            <person name="Feng X.-M."/>
        </authorList>
    </citation>
    <scope>NUCLEOTIDE SEQUENCE [LARGE SCALE GENOMIC DNA]</scope>
    <source>
        <strain evidence="2 3">CGMCC 4.7225</strain>
    </source>
</reference>
<evidence type="ECO:0000313" key="2">
    <source>
        <dbReference type="EMBL" id="NED96488.1"/>
    </source>
</evidence>
<sequence length="422" mass="45325">MNRAWKRKGVVSGVAAVAAALTACGSGNPGQAAEEGAVVDDLEIWVFSSSAPPVIKEGFATAFPDYDVDVVEIPIADLSQRLVVAMQGGDNLPDVVQLPLRESGGLFATGQFLDLTEELGPMEDDFADGILVGGNGEINAFTMGPGNMGLWVNHAALAEHDIEIPADPTWNDIVAVAEDLKAASGGTQYMFVQPPGANGANMYNAFFSSRGGSWWNQDGELAVDEDLAADTLQFMIDLDREGLVYHGVWTDATYWDAIRNQEIVGWTMNFGVGSTSLQHNVPEQSGQWRLVTWPKWSEGDDQRTGVFGGSLYAGLDGADNPAGARDFIMWWLSPEGLQAQADTLGLVSYSPAAEIIELDTEDPYFGGQQVVQELSSVPYPEFHFFHWPETEAAITAAVDQAYAGDITPEEAVAQIVEELGAL</sequence>
<dbReference type="SUPFAM" id="SSF53850">
    <property type="entry name" value="Periplasmic binding protein-like II"/>
    <property type="match status" value="1"/>
</dbReference>
<feature type="chain" id="PRO_5026703582" evidence="1">
    <location>
        <begin position="33"/>
        <end position="422"/>
    </location>
</feature>
<dbReference type="AlphaFoldDB" id="A0A6N9YNS2"/>
<dbReference type="Proteomes" id="UP000469185">
    <property type="component" value="Unassembled WGS sequence"/>
</dbReference>
<gene>
    <name evidence="2" type="ORF">G1H11_14355</name>
</gene>
<dbReference type="RefSeq" id="WP_163819273.1">
    <property type="nucleotide sequence ID" value="NZ_JAAGOB010000007.1"/>
</dbReference>
<organism evidence="2 3">
    <name type="scientific">Phytoactinopolyspora alkaliphila</name>
    <dbReference type="NCBI Taxonomy" id="1783498"/>
    <lineage>
        <taxon>Bacteria</taxon>
        <taxon>Bacillati</taxon>
        <taxon>Actinomycetota</taxon>
        <taxon>Actinomycetes</taxon>
        <taxon>Jiangellales</taxon>
        <taxon>Jiangellaceae</taxon>
        <taxon>Phytoactinopolyspora</taxon>
    </lineage>
</organism>
<comment type="caution">
    <text evidence="2">The sequence shown here is derived from an EMBL/GenBank/DDBJ whole genome shotgun (WGS) entry which is preliminary data.</text>
</comment>
<dbReference type="PROSITE" id="PS51257">
    <property type="entry name" value="PROKAR_LIPOPROTEIN"/>
    <property type="match status" value="1"/>
</dbReference>
<dbReference type="PANTHER" id="PTHR43649:SF12">
    <property type="entry name" value="DIACETYLCHITOBIOSE BINDING PROTEIN DASA"/>
    <property type="match status" value="1"/>
</dbReference>
<name>A0A6N9YNS2_9ACTN</name>
<protein>
    <submittedName>
        <fullName evidence="2">Extracellular solute-binding protein</fullName>
    </submittedName>
</protein>
<evidence type="ECO:0000256" key="1">
    <source>
        <dbReference type="SAM" id="SignalP"/>
    </source>
</evidence>
<evidence type="ECO:0000313" key="3">
    <source>
        <dbReference type="Proteomes" id="UP000469185"/>
    </source>
</evidence>
<dbReference type="PANTHER" id="PTHR43649">
    <property type="entry name" value="ARABINOSE-BINDING PROTEIN-RELATED"/>
    <property type="match status" value="1"/>
</dbReference>
<accession>A0A6N9YNS2</accession>
<feature type="signal peptide" evidence="1">
    <location>
        <begin position="1"/>
        <end position="32"/>
    </location>
</feature>